<evidence type="ECO:0000313" key="2">
    <source>
        <dbReference type="EMBL" id="BAD34225.1"/>
    </source>
</evidence>
<dbReference type="EMBL" id="AP006067">
    <property type="protein sequence ID" value="BAD34225.1"/>
    <property type="molecule type" value="Genomic_DNA"/>
</dbReference>
<evidence type="ECO:0000256" key="1">
    <source>
        <dbReference type="SAM" id="Phobius"/>
    </source>
</evidence>
<feature type="transmembrane region" description="Helical" evidence="1">
    <location>
        <begin position="123"/>
        <end position="144"/>
    </location>
</feature>
<gene>
    <name evidence="2" type="primary">P0569E11.20</name>
</gene>
<evidence type="ECO:0000313" key="3">
    <source>
        <dbReference type="Proteomes" id="UP000000763"/>
    </source>
</evidence>
<keyword evidence="1" id="KW-0812">Transmembrane</keyword>
<protein>
    <submittedName>
        <fullName evidence="2">Uncharacterized protein</fullName>
    </submittedName>
</protein>
<dbReference type="AlphaFoldDB" id="Q69JY7"/>
<dbReference type="Proteomes" id="UP000000763">
    <property type="component" value="Chromosome 9"/>
</dbReference>
<accession>Q69JY7</accession>
<sequence>MEEAAEHMEVEDDRCHSRMMSCCVGVWDSSVCTRCRGRSMANVARQDRWRNEPTDVQLPFLLLLLLLLLLTMMMKTRGNDSYCMQMANGEECSIDQNDLIFFRQKQKEETERRRTIGAQPRQYTMLLLLLLLPCKAYKMIYTYIG</sequence>
<organism evidence="2 3">
    <name type="scientific">Oryza sativa subsp. japonica</name>
    <name type="common">Rice</name>
    <dbReference type="NCBI Taxonomy" id="39947"/>
    <lineage>
        <taxon>Eukaryota</taxon>
        <taxon>Viridiplantae</taxon>
        <taxon>Streptophyta</taxon>
        <taxon>Embryophyta</taxon>
        <taxon>Tracheophyta</taxon>
        <taxon>Spermatophyta</taxon>
        <taxon>Magnoliopsida</taxon>
        <taxon>Liliopsida</taxon>
        <taxon>Poales</taxon>
        <taxon>Poaceae</taxon>
        <taxon>BOP clade</taxon>
        <taxon>Oryzoideae</taxon>
        <taxon>Oryzeae</taxon>
        <taxon>Oryzinae</taxon>
        <taxon>Oryza</taxon>
        <taxon>Oryza sativa</taxon>
    </lineage>
</organism>
<reference evidence="3" key="2">
    <citation type="journal article" date="2008" name="Nucleic Acids Res.">
        <title>The rice annotation project database (RAP-DB): 2008 update.</title>
        <authorList>
            <consortium name="The rice annotation project (RAP)"/>
        </authorList>
    </citation>
    <scope>GENOME REANNOTATION</scope>
    <source>
        <strain evidence="3">cv. Nipponbare</strain>
    </source>
</reference>
<keyword evidence="1" id="KW-0472">Membrane</keyword>
<proteinExistence type="predicted"/>
<feature type="transmembrane region" description="Helical" evidence="1">
    <location>
        <begin position="56"/>
        <end position="74"/>
    </location>
</feature>
<keyword evidence="1" id="KW-1133">Transmembrane helix</keyword>
<reference evidence="3" key="1">
    <citation type="journal article" date="2005" name="Nature">
        <title>The map-based sequence of the rice genome.</title>
        <authorList>
            <consortium name="International rice genome sequencing project (IRGSP)"/>
            <person name="Matsumoto T."/>
            <person name="Wu J."/>
            <person name="Kanamori H."/>
            <person name="Katayose Y."/>
            <person name="Fujisawa M."/>
            <person name="Namiki N."/>
            <person name="Mizuno H."/>
            <person name="Yamamoto K."/>
            <person name="Antonio B.A."/>
            <person name="Baba T."/>
            <person name="Sakata K."/>
            <person name="Nagamura Y."/>
            <person name="Aoki H."/>
            <person name="Arikawa K."/>
            <person name="Arita K."/>
            <person name="Bito T."/>
            <person name="Chiden Y."/>
            <person name="Fujitsuka N."/>
            <person name="Fukunaka R."/>
            <person name="Hamada M."/>
            <person name="Harada C."/>
            <person name="Hayashi A."/>
            <person name="Hijishita S."/>
            <person name="Honda M."/>
            <person name="Hosokawa S."/>
            <person name="Ichikawa Y."/>
            <person name="Idonuma A."/>
            <person name="Iijima M."/>
            <person name="Ikeda M."/>
            <person name="Ikeno M."/>
            <person name="Ito K."/>
            <person name="Ito S."/>
            <person name="Ito T."/>
            <person name="Ito Y."/>
            <person name="Ito Y."/>
            <person name="Iwabuchi A."/>
            <person name="Kamiya K."/>
            <person name="Karasawa W."/>
            <person name="Kurita K."/>
            <person name="Katagiri S."/>
            <person name="Kikuta A."/>
            <person name="Kobayashi H."/>
            <person name="Kobayashi N."/>
            <person name="Machita K."/>
            <person name="Maehara T."/>
            <person name="Masukawa M."/>
            <person name="Mizubayashi T."/>
            <person name="Mukai Y."/>
            <person name="Nagasaki H."/>
            <person name="Nagata Y."/>
            <person name="Naito S."/>
            <person name="Nakashima M."/>
            <person name="Nakama Y."/>
            <person name="Nakamichi Y."/>
            <person name="Nakamura M."/>
            <person name="Meguro A."/>
            <person name="Negishi M."/>
            <person name="Ohta I."/>
            <person name="Ohta T."/>
            <person name="Okamoto M."/>
            <person name="Ono N."/>
            <person name="Saji S."/>
            <person name="Sakaguchi M."/>
            <person name="Sakai K."/>
            <person name="Shibata M."/>
            <person name="Shimokawa T."/>
            <person name="Song J."/>
            <person name="Takazaki Y."/>
            <person name="Terasawa K."/>
            <person name="Tsugane M."/>
            <person name="Tsuji K."/>
            <person name="Ueda S."/>
            <person name="Waki K."/>
            <person name="Yamagata H."/>
            <person name="Yamamoto M."/>
            <person name="Yamamoto S."/>
            <person name="Yamane H."/>
            <person name="Yoshiki S."/>
            <person name="Yoshihara R."/>
            <person name="Yukawa K."/>
            <person name="Zhong H."/>
            <person name="Yano M."/>
            <person name="Yuan Q."/>
            <person name="Ouyang S."/>
            <person name="Liu J."/>
            <person name="Jones K.M."/>
            <person name="Gansberger K."/>
            <person name="Moffat K."/>
            <person name="Hill J."/>
            <person name="Bera J."/>
            <person name="Fadrosh D."/>
            <person name="Jin S."/>
            <person name="Johri S."/>
            <person name="Kim M."/>
            <person name="Overton L."/>
            <person name="Reardon M."/>
            <person name="Tsitrin T."/>
            <person name="Vuong H."/>
            <person name="Weaver B."/>
            <person name="Ciecko A."/>
            <person name="Tallon L."/>
            <person name="Jackson J."/>
            <person name="Pai G."/>
            <person name="Aken S.V."/>
            <person name="Utterback T."/>
            <person name="Reidmuller S."/>
            <person name="Feldblyum T."/>
            <person name="Hsiao J."/>
            <person name="Zismann V."/>
            <person name="Iobst S."/>
            <person name="de Vazeille A.R."/>
            <person name="Buell C.R."/>
            <person name="Ying K."/>
            <person name="Li Y."/>
            <person name="Lu T."/>
            <person name="Huang Y."/>
            <person name="Zhao Q."/>
            <person name="Feng Q."/>
            <person name="Zhang L."/>
            <person name="Zhu J."/>
            <person name="Weng Q."/>
            <person name="Mu J."/>
            <person name="Lu Y."/>
            <person name="Fan D."/>
            <person name="Liu Y."/>
            <person name="Guan J."/>
            <person name="Zhang Y."/>
            <person name="Yu S."/>
            <person name="Liu X."/>
            <person name="Zhang Y."/>
            <person name="Hong G."/>
            <person name="Han B."/>
            <person name="Choisne N."/>
            <person name="Demange N."/>
            <person name="Orjeda G."/>
            <person name="Samain S."/>
            <person name="Cattolico L."/>
            <person name="Pelletier E."/>
            <person name="Couloux A."/>
            <person name="Segurens B."/>
            <person name="Wincker P."/>
            <person name="D'Hont A."/>
            <person name="Scarpelli C."/>
            <person name="Weissenbach J."/>
            <person name="Salanoubat M."/>
            <person name="Quetier F."/>
            <person name="Yu Y."/>
            <person name="Kim H.R."/>
            <person name="Rambo T."/>
            <person name="Currie J."/>
            <person name="Collura K."/>
            <person name="Luo M."/>
            <person name="Yang T."/>
            <person name="Ammiraju J.S.S."/>
            <person name="Engler F."/>
            <person name="Soderlund C."/>
            <person name="Wing R.A."/>
            <person name="Palmer L.E."/>
            <person name="de la Bastide M."/>
            <person name="Spiegel L."/>
            <person name="Nascimento L."/>
            <person name="Zutavern T."/>
            <person name="O'Shaughnessy A."/>
            <person name="Dike S."/>
            <person name="Dedhia N."/>
            <person name="Preston R."/>
            <person name="Balija V."/>
            <person name="McCombie W.R."/>
            <person name="Chow T."/>
            <person name="Chen H."/>
            <person name="Chung M."/>
            <person name="Chen C."/>
            <person name="Shaw J."/>
            <person name="Wu H."/>
            <person name="Hsiao K."/>
            <person name="Chao Y."/>
            <person name="Chu M."/>
            <person name="Cheng C."/>
            <person name="Hour A."/>
            <person name="Lee P."/>
            <person name="Lin S."/>
            <person name="Lin Y."/>
            <person name="Liou J."/>
            <person name="Liu S."/>
            <person name="Hsing Y."/>
            <person name="Raghuvanshi S."/>
            <person name="Mohanty A."/>
            <person name="Bharti A.K."/>
            <person name="Gaur A."/>
            <person name="Gupta V."/>
            <person name="Kumar D."/>
            <person name="Ravi V."/>
            <person name="Vij S."/>
            <person name="Kapur A."/>
            <person name="Khurana P."/>
            <person name="Khurana P."/>
            <person name="Khurana J.P."/>
            <person name="Tyagi A.K."/>
            <person name="Gaikwad K."/>
            <person name="Singh A."/>
            <person name="Dalal V."/>
            <person name="Srivastava S."/>
            <person name="Dixit A."/>
            <person name="Pal A.K."/>
            <person name="Ghazi I.A."/>
            <person name="Yadav M."/>
            <person name="Pandit A."/>
            <person name="Bhargava A."/>
            <person name="Sureshbabu K."/>
            <person name="Batra K."/>
            <person name="Sharma T.R."/>
            <person name="Mohapatra T."/>
            <person name="Singh N.K."/>
            <person name="Messing J."/>
            <person name="Nelson A.B."/>
            <person name="Fuks G."/>
            <person name="Kavchok S."/>
            <person name="Keizer G."/>
            <person name="Linton E."/>
            <person name="Llaca V."/>
            <person name="Song R."/>
            <person name="Tanyolac B."/>
            <person name="Young S."/>
            <person name="Ho-Il K."/>
            <person name="Hahn J.H."/>
            <person name="Sangsakoo G."/>
            <person name="Vanavichit A."/>
            <person name="de Mattos Luiz.A.T."/>
            <person name="Zimmer P.D."/>
            <person name="Malone G."/>
            <person name="Dellagostin O."/>
            <person name="de Oliveira A.C."/>
            <person name="Bevan M."/>
            <person name="Bancroft I."/>
            <person name="Minx P."/>
            <person name="Cordum H."/>
            <person name="Wilson R."/>
            <person name="Cheng Z."/>
            <person name="Jin W."/>
            <person name="Jiang J."/>
            <person name="Leong S.A."/>
            <person name="Iwama H."/>
            <person name="Gojobori T."/>
            <person name="Itoh T."/>
            <person name="Niimura Y."/>
            <person name="Fujii Y."/>
            <person name="Habara T."/>
            <person name="Sakai H."/>
            <person name="Sato Y."/>
            <person name="Wilson G."/>
            <person name="Kumar K."/>
            <person name="McCouch S."/>
            <person name="Juretic N."/>
            <person name="Hoen D."/>
            <person name="Wright S."/>
            <person name="Bruskiewich R."/>
            <person name="Bureau T."/>
            <person name="Miyao A."/>
            <person name="Hirochika H."/>
            <person name="Nishikawa T."/>
            <person name="Kadowaki K."/>
            <person name="Sugiura M."/>
            <person name="Burr B."/>
            <person name="Sasaki T."/>
        </authorList>
    </citation>
    <scope>NUCLEOTIDE SEQUENCE [LARGE SCALE GENOMIC DNA]</scope>
    <source>
        <strain evidence="3">cv. Nipponbare</strain>
    </source>
</reference>
<name>Q69JY7_ORYSJ</name>